<gene>
    <name evidence="2" type="ORF">BSAL_93695</name>
</gene>
<feature type="region of interest" description="Disordered" evidence="1">
    <location>
        <begin position="27"/>
        <end position="52"/>
    </location>
</feature>
<evidence type="ECO:0000313" key="2">
    <source>
        <dbReference type="EMBL" id="CUG86549.1"/>
    </source>
</evidence>
<organism evidence="2 3">
    <name type="scientific">Bodo saltans</name>
    <name type="common">Flagellated protozoan</name>
    <dbReference type="NCBI Taxonomy" id="75058"/>
    <lineage>
        <taxon>Eukaryota</taxon>
        <taxon>Discoba</taxon>
        <taxon>Euglenozoa</taxon>
        <taxon>Kinetoplastea</taxon>
        <taxon>Metakinetoplastina</taxon>
        <taxon>Eubodonida</taxon>
        <taxon>Bodonidae</taxon>
        <taxon>Bodo</taxon>
    </lineage>
</organism>
<feature type="region of interest" description="Disordered" evidence="1">
    <location>
        <begin position="65"/>
        <end position="143"/>
    </location>
</feature>
<feature type="compositionally biased region" description="Low complexity" evidence="1">
    <location>
        <begin position="125"/>
        <end position="141"/>
    </location>
</feature>
<dbReference type="VEuPathDB" id="TriTrypDB:BSAL_93695"/>
<dbReference type="AlphaFoldDB" id="A0A0S4J896"/>
<evidence type="ECO:0000256" key="1">
    <source>
        <dbReference type="SAM" id="MobiDB-lite"/>
    </source>
</evidence>
<protein>
    <submittedName>
        <fullName evidence="2">Zinc finger protein, putative</fullName>
    </submittedName>
</protein>
<reference evidence="3" key="1">
    <citation type="submission" date="2015-09" db="EMBL/GenBank/DDBJ databases">
        <authorList>
            <consortium name="Pathogen Informatics"/>
        </authorList>
    </citation>
    <scope>NUCLEOTIDE SEQUENCE [LARGE SCALE GENOMIC DNA]</scope>
    <source>
        <strain evidence="3">Lake Konstanz</strain>
    </source>
</reference>
<sequence>MDATVDLRRQRDAIRHEMEQLVRTMQRLEPDVDQKRPGWEAKRDELAQHRQRLSELRGKMRSVMDAAASVSSSTAANTSALTPPPGAGRQLFSTGASASAAVHQVSPLRRTSISPPREQSPRRYASASGFSASAAAGSGTAHQQITELSAIHRDEKQRLADEVARLTDTMERRHAQERAELENRLQQEELHLREYEMARQRMEEAQRHLEALKRAAQGSSSFSANRSAVPPELEALSARR</sequence>
<feature type="compositionally biased region" description="Polar residues" evidence="1">
    <location>
        <begin position="217"/>
        <end position="226"/>
    </location>
</feature>
<keyword evidence="3" id="KW-1185">Reference proteome</keyword>
<evidence type="ECO:0000313" key="3">
    <source>
        <dbReference type="Proteomes" id="UP000051952"/>
    </source>
</evidence>
<name>A0A0S4J896_BODSA</name>
<dbReference type="EMBL" id="CYKH01001330">
    <property type="protein sequence ID" value="CUG86549.1"/>
    <property type="molecule type" value="Genomic_DNA"/>
</dbReference>
<feature type="compositionally biased region" description="Low complexity" evidence="1">
    <location>
        <begin position="65"/>
        <end position="80"/>
    </location>
</feature>
<feature type="region of interest" description="Disordered" evidence="1">
    <location>
        <begin position="212"/>
        <end position="240"/>
    </location>
</feature>
<dbReference type="Proteomes" id="UP000051952">
    <property type="component" value="Unassembled WGS sequence"/>
</dbReference>
<accession>A0A0S4J896</accession>
<proteinExistence type="predicted"/>